<reference evidence="3 4" key="1">
    <citation type="submission" date="2019-04" db="EMBL/GenBank/DDBJ databases">
        <title>Natronomonas sp. F20-122 a newhaloarchaeon isolated from a saline saltern of Isla Bacuta, Huelva, Spain.</title>
        <authorList>
            <person name="Duran-Viseras A."/>
            <person name="Sanchez-Porro C."/>
            <person name="Ventosa A."/>
        </authorList>
    </citation>
    <scope>NUCLEOTIDE SEQUENCE [LARGE SCALE GENOMIC DNA]</scope>
    <source>
        <strain evidence="3 4">F20-122</strain>
    </source>
</reference>
<feature type="compositionally biased region" description="Acidic residues" evidence="1">
    <location>
        <begin position="88"/>
        <end position="110"/>
    </location>
</feature>
<feature type="compositionally biased region" description="Basic and acidic residues" evidence="1">
    <location>
        <begin position="73"/>
        <end position="87"/>
    </location>
</feature>
<evidence type="ECO:0000313" key="4">
    <source>
        <dbReference type="Proteomes" id="UP000308037"/>
    </source>
</evidence>
<comment type="caution">
    <text evidence="3">The sequence shown here is derived from an EMBL/GenBank/DDBJ whole genome shotgun (WGS) entry which is preliminary data.</text>
</comment>
<feature type="region of interest" description="Disordered" evidence="1">
    <location>
        <begin position="73"/>
        <end position="110"/>
    </location>
</feature>
<feature type="transmembrane region" description="Helical" evidence="2">
    <location>
        <begin position="28"/>
        <end position="46"/>
    </location>
</feature>
<accession>A0A4U5JEZ4</accession>
<keyword evidence="2" id="KW-0812">Transmembrane</keyword>
<evidence type="ECO:0000256" key="2">
    <source>
        <dbReference type="SAM" id="Phobius"/>
    </source>
</evidence>
<name>A0A4U5JEZ4_9EURY</name>
<dbReference type="AlphaFoldDB" id="A0A4U5JEZ4"/>
<keyword evidence="2" id="KW-1133">Transmembrane helix</keyword>
<dbReference type="Proteomes" id="UP000308037">
    <property type="component" value="Unassembled WGS sequence"/>
</dbReference>
<keyword evidence="2" id="KW-0472">Membrane</keyword>
<gene>
    <name evidence="3" type="ORF">DM868_01185</name>
</gene>
<sequence>MITPLQLPWYWQSIDAIQSAFGSTRSKYAATVGSILVFVLFVGFIYRFGRQLKHEYNGDAVFDVVEESLDEKRVTEGDVDEELKGEIDGEIESGVDESVTDPPADEDAVR</sequence>
<evidence type="ECO:0000256" key="1">
    <source>
        <dbReference type="SAM" id="MobiDB-lite"/>
    </source>
</evidence>
<organism evidence="3 4">
    <name type="scientific">Natronomonas salsuginis</name>
    <dbReference type="NCBI Taxonomy" id="2217661"/>
    <lineage>
        <taxon>Archaea</taxon>
        <taxon>Methanobacteriati</taxon>
        <taxon>Methanobacteriota</taxon>
        <taxon>Stenosarchaea group</taxon>
        <taxon>Halobacteria</taxon>
        <taxon>Halobacteriales</taxon>
        <taxon>Natronomonadaceae</taxon>
        <taxon>Natronomonas</taxon>
    </lineage>
</organism>
<protein>
    <submittedName>
        <fullName evidence="3">Uncharacterized protein</fullName>
    </submittedName>
</protein>
<proteinExistence type="predicted"/>
<dbReference type="EMBL" id="QKNX01000001">
    <property type="protein sequence ID" value="TKR27734.1"/>
    <property type="molecule type" value="Genomic_DNA"/>
</dbReference>
<evidence type="ECO:0000313" key="3">
    <source>
        <dbReference type="EMBL" id="TKR27734.1"/>
    </source>
</evidence>
<keyword evidence="4" id="KW-1185">Reference proteome</keyword>
<dbReference type="RefSeq" id="WP_137275034.1">
    <property type="nucleotide sequence ID" value="NZ_QKNX01000001.1"/>
</dbReference>